<evidence type="ECO:0000313" key="2">
    <source>
        <dbReference type="Proteomes" id="UP000032360"/>
    </source>
</evidence>
<reference evidence="1 2" key="1">
    <citation type="submission" date="2015-01" db="EMBL/GenBank/DDBJ databases">
        <title>Draft genome of the acidophilic iron oxidizer Acidithrix ferrooxidans strain Py-F3.</title>
        <authorList>
            <person name="Poehlein A."/>
            <person name="Eisen S."/>
            <person name="Schloemann M."/>
            <person name="Johnson B.D."/>
            <person name="Daniel R."/>
            <person name="Muehling M."/>
        </authorList>
    </citation>
    <scope>NUCLEOTIDE SEQUENCE [LARGE SCALE GENOMIC DNA]</scope>
    <source>
        <strain evidence="1 2">Py-F3</strain>
    </source>
</reference>
<dbReference type="Gene3D" id="3.10.520.10">
    <property type="entry name" value="ApbE-like domains"/>
    <property type="match status" value="1"/>
</dbReference>
<protein>
    <submittedName>
        <fullName evidence="1">Uncharacterized protein</fullName>
    </submittedName>
</protein>
<proteinExistence type="predicted"/>
<comment type="caution">
    <text evidence="1">The sequence shown here is derived from an EMBL/GenBank/DDBJ whole genome shotgun (WGS) entry which is preliminary data.</text>
</comment>
<organism evidence="1 2">
    <name type="scientific">Acidithrix ferrooxidans</name>
    <dbReference type="NCBI Taxonomy" id="1280514"/>
    <lineage>
        <taxon>Bacteria</taxon>
        <taxon>Bacillati</taxon>
        <taxon>Actinomycetota</taxon>
        <taxon>Acidimicrobiia</taxon>
        <taxon>Acidimicrobiales</taxon>
        <taxon>Acidimicrobiaceae</taxon>
        <taxon>Acidithrix</taxon>
    </lineage>
</organism>
<keyword evidence="2" id="KW-1185">Reference proteome</keyword>
<evidence type="ECO:0000313" key="1">
    <source>
        <dbReference type="EMBL" id="KJF17459.1"/>
    </source>
</evidence>
<sequence>MSFKFLEDYPQKTPRVWSFWLAKQVGTNCHTLESMDLKVGKCNNCPETHRLPYRKIDNLSATVVGPSLTIADGLATAVFIAGLEIFDAVAALDGNECALTKGDRRLYATKNFPFIR</sequence>
<name>A0A0D8HHY0_9ACTN</name>
<dbReference type="EMBL" id="JXYS01000040">
    <property type="protein sequence ID" value="KJF17459.1"/>
    <property type="molecule type" value="Genomic_DNA"/>
</dbReference>
<dbReference type="Proteomes" id="UP000032360">
    <property type="component" value="Unassembled WGS sequence"/>
</dbReference>
<dbReference type="SUPFAM" id="SSF143631">
    <property type="entry name" value="ApbE-like"/>
    <property type="match status" value="1"/>
</dbReference>
<gene>
    <name evidence="1" type="ORF">AXFE_16720</name>
</gene>
<dbReference type="InterPro" id="IPR003374">
    <property type="entry name" value="ApbE-like_sf"/>
</dbReference>
<dbReference type="AlphaFoldDB" id="A0A0D8HHY0"/>
<accession>A0A0D8HHY0</accession>